<dbReference type="GO" id="GO:0003677">
    <property type="term" value="F:DNA binding"/>
    <property type="evidence" value="ECO:0007669"/>
    <property type="project" value="UniProtKB-KW"/>
</dbReference>
<evidence type="ECO:0000256" key="8">
    <source>
        <dbReference type="ARBA" id="ARBA00023163"/>
    </source>
</evidence>
<comment type="subcellular location">
    <subcellularLocation>
        <location evidence="1">Nucleus</location>
    </subcellularLocation>
</comment>
<evidence type="ECO:0000256" key="4">
    <source>
        <dbReference type="ARBA" id="ARBA00022771"/>
    </source>
</evidence>
<keyword evidence="16" id="KW-1185">Reference proteome</keyword>
<dbReference type="InterPro" id="IPR036236">
    <property type="entry name" value="Znf_C2H2_sf"/>
</dbReference>
<dbReference type="Pfam" id="PF07776">
    <property type="entry name" value="zf-AD"/>
    <property type="match status" value="1"/>
</dbReference>
<dbReference type="PROSITE" id="PS50157">
    <property type="entry name" value="ZINC_FINGER_C2H2_2"/>
    <property type="match status" value="3"/>
</dbReference>
<evidence type="ECO:0000256" key="5">
    <source>
        <dbReference type="ARBA" id="ARBA00022833"/>
    </source>
</evidence>
<feature type="compositionally biased region" description="Acidic residues" evidence="12">
    <location>
        <begin position="156"/>
        <end position="165"/>
    </location>
</feature>
<dbReference type="FunCoup" id="B4M0K7">
    <property type="interactions" value="551"/>
</dbReference>
<dbReference type="InterPro" id="IPR013087">
    <property type="entry name" value="Znf_C2H2_type"/>
</dbReference>
<proteinExistence type="predicted"/>
<evidence type="ECO:0000256" key="10">
    <source>
        <dbReference type="PROSITE-ProRule" id="PRU00042"/>
    </source>
</evidence>
<feature type="domain" description="C2H2-type" evidence="13">
    <location>
        <begin position="236"/>
        <end position="263"/>
    </location>
</feature>
<keyword evidence="7" id="KW-0238">DNA-binding</keyword>
<dbReference type="PANTHER" id="PTHR16515:SF49">
    <property type="entry name" value="GASTRULA ZINC FINGER PROTEIN XLCGF49.1-LIKE-RELATED"/>
    <property type="match status" value="1"/>
</dbReference>
<name>B4M0K7_DROVI</name>
<evidence type="ECO:0000256" key="3">
    <source>
        <dbReference type="ARBA" id="ARBA00022737"/>
    </source>
</evidence>
<dbReference type="Gene3D" id="3.40.1800.20">
    <property type="match status" value="1"/>
</dbReference>
<dbReference type="GO" id="GO:0008270">
    <property type="term" value="F:zinc ion binding"/>
    <property type="evidence" value="ECO:0007669"/>
    <property type="project" value="UniProtKB-UniRule"/>
</dbReference>
<feature type="domain" description="C2H2-type" evidence="13">
    <location>
        <begin position="291"/>
        <end position="320"/>
    </location>
</feature>
<feature type="binding site" evidence="11">
    <location>
        <position position="56"/>
    </location>
    <ligand>
        <name>Zn(2+)</name>
        <dbReference type="ChEBI" id="CHEBI:29105"/>
    </ligand>
</feature>
<organism evidence="15 16">
    <name type="scientific">Drosophila virilis</name>
    <name type="common">Fruit fly</name>
    <dbReference type="NCBI Taxonomy" id="7244"/>
    <lineage>
        <taxon>Eukaryota</taxon>
        <taxon>Metazoa</taxon>
        <taxon>Ecdysozoa</taxon>
        <taxon>Arthropoda</taxon>
        <taxon>Hexapoda</taxon>
        <taxon>Insecta</taxon>
        <taxon>Pterygota</taxon>
        <taxon>Neoptera</taxon>
        <taxon>Endopterygota</taxon>
        <taxon>Diptera</taxon>
        <taxon>Brachycera</taxon>
        <taxon>Muscomorpha</taxon>
        <taxon>Ephydroidea</taxon>
        <taxon>Drosophilidae</taxon>
        <taxon>Drosophila</taxon>
    </lineage>
</organism>
<evidence type="ECO:0000259" key="14">
    <source>
        <dbReference type="PROSITE" id="PS51915"/>
    </source>
</evidence>
<evidence type="ECO:0000256" key="12">
    <source>
        <dbReference type="SAM" id="MobiDB-lite"/>
    </source>
</evidence>
<dbReference type="AlphaFoldDB" id="B4M0K7"/>
<dbReference type="eggNOG" id="KOG1721">
    <property type="taxonomic scope" value="Eukaryota"/>
</dbReference>
<dbReference type="SMR" id="B4M0K7"/>
<feature type="binding site" evidence="11">
    <location>
        <position position="7"/>
    </location>
    <ligand>
        <name>Zn(2+)</name>
        <dbReference type="ChEBI" id="CHEBI:29105"/>
    </ligand>
</feature>
<dbReference type="GO" id="GO:0010468">
    <property type="term" value="P:regulation of gene expression"/>
    <property type="evidence" value="ECO:0007669"/>
    <property type="project" value="TreeGrafter"/>
</dbReference>
<gene>
    <name evidence="15" type="primary">Dvir\GJ22565</name>
    <name evidence="15" type="ORF">Dvir_GJ22565</name>
</gene>
<dbReference type="InterPro" id="IPR012934">
    <property type="entry name" value="Znf_AD"/>
</dbReference>
<keyword evidence="8" id="KW-0804">Transcription</keyword>
<dbReference type="InParanoid" id="B4M0K7"/>
<evidence type="ECO:0000256" key="7">
    <source>
        <dbReference type="ARBA" id="ARBA00023125"/>
    </source>
</evidence>
<feature type="region of interest" description="Disordered" evidence="12">
    <location>
        <begin position="134"/>
        <end position="199"/>
    </location>
</feature>
<evidence type="ECO:0000313" key="16">
    <source>
        <dbReference type="Proteomes" id="UP000008792"/>
    </source>
</evidence>
<keyword evidence="4 10" id="KW-0863">Zinc-finger</keyword>
<dbReference type="PROSITE" id="PS00028">
    <property type="entry name" value="ZINC_FINGER_C2H2_1"/>
    <property type="match status" value="3"/>
</dbReference>
<dbReference type="HOGENOM" id="CLU_002678_94_3_1"/>
<dbReference type="GO" id="GO:0005634">
    <property type="term" value="C:nucleus"/>
    <property type="evidence" value="ECO:0007669"/>
    <property type="project" value="UniProtKB-SubCell"/>
</dbReference>
<dbReference type="InterPro" id="IPR050331">
    <property type="entry name" value="Zinc_finger"/>
</dbReference>
<dbReference type="Gene3D" id="3.30.160.60">
    <property type="entry name" value="Classic Zinc Finger"/>
    <property type="match status" value="3"/>
</dbReference>
<keyword evidence="6" id="KW-0805">Transcription regulation</keyword>
<dbReference type="OrthoDB" id="8922241at2759"/>
<evidence type="ECO:0000313" key="15">
    <source>
        <dbReference type="EMBL" id="EDW68386.2"/>
    </source>
</evidence>
<accession>B4M0K7</accession>
<evidence type="ECO:0000259" key="13">
    <source>
        <dbReference type="PROSITE" id="PS50157"/>
    </source>
</evidence>
<feature type="domain" description="ZAD" evidence="14">
    <location>
        <begin position="5"/>
        <end position="80"/>
    </location>
</feature>
<reference evidence="15 16" key="1">
    <citation type="journal article" date="2007" name="Nature">
        <title>Evolution of genes and genomes on the Drosophila phylogeny.</title>
        <authorList>
            <consortium name="Drosophila 12 Genomes Consortium"/>
            <person name="Clark A.G."/>
            <person name="Eisen M.B."/>
            <person name="Smith D.R."/>
            <person name="Bergman C.M."/>
            <person name="Oliver B."/>
            <person name="Markow T.A."/>
            <person name="Kaufman T.C."/>
            <person name="Kellis M."/>
            <person name="Gelbart W."/>
            <person name="Iyer V.N."/>
            <person name="Pollard D.A."/>
            <person name="Sackton T.B."/>
            <person name="Larracuente A.M."/>
            <person name="Singh N.D."/>
            <person name="Abad J.P."/>
            <person name="Abt D.N."/>
            <person name="Adryan B."/>
            <person name="Aguade M."/>
            <person name="Akashi H."/>
            <person name="Anderson W.W."/>
            <person name="Aquadro C.F."/>
            <person name="Ardell D.H."/>
            <person name="Arguello R."/>
            <person name="Artieri C.G."/>
            <person name="Barbash D.A."/>
            <person name="Barker D."/>
            <person name="Barsanti P."/>
            <person name="Batterham P."/>
            <person name="Batzoglou S."/>
            <person name="Begun D."/>
            <person name="Bhutkar A."/>
            <person name="Blanco E."/>
            <person name="Bosak S.A."/>
            <person name="Bradley R.K."/>
            <person name="Brand A.D."/>
            <person name="Brent M.R."/>
            <person name="Brooks A.N."/>
            <person name="Brown R.H."/>
            <person name="Butlin R.K."/>
            <person name="Caggese C."/>
            <person name="Calvi B.R."/>
            <person name="Bernardo de Carvalho A."/>
            <person name="Caspi A."/>
            <person name="Castrezana S."/>
            <person name="Celniker S.E."/>
            <person name="Chang J.L."/>
            <person name="Chapple C."/>
            <person name="Chatterji S."/>
            <person name="Chinwalla A."/>
            <person name="Civetta A."/>
            <person name="Clifton S.W."/>
            <person name="Comeron J.M."/>
            <person name="Costello J.C."/>
            <person name="Coyne J.A."/>
            <person name="Daub J."/>
            <person name="David R.G."/>
            <person name="Delcher A.L."/>
            <person name="Delehaunty K."/>
            <person name="Do C.B."/>
            <person name="Ebling H."/>
            <person name="Edwards K."/>
            <person name="Eickbush T."/>
            <person name="Evans J.D."/>
            <person name="Filipski A."/>
            <person name="Findeiss S."/>
            <person name="Freyhult E."/>
            <person name="Fulton L."/>
            <person name="Fulton R."/>
            <person name="Garcia A.C."/>
            <person name="Gardiner A."/>
            <person name="Garfield D.A."/>
            <person name="Garvin B.E."/>
            <person name="Gibson G."/>
            <person name="Gilbert D."/>
            <person name="Gnerre S."/>
            <person name="Godfrey J."/>
            <person name="Good R."/>
            <person name="Gotea V."/>
            <person name="Gravely B."/>
            <person name="Greenberg A.J."/>
            <person name="Griffiths-Jones S."/>
            <person name="Gross S."/>
            <person name="Guigo R."/>
            <person name="Gustafson E.A."/>
            <person name="Haerty W."/>
            <person name="Hahn M.W."/>
            <person name="Halligan D.L."/>
            <person name="Halpern A.L."/>
            <person name="Halter G.M."/>
            <person name="Han M.V."/>
            <person name="Heger A."/>
            <person name="Hillier L."/>
            <person name="Hinrichs A.S."/>
            <person name="Holmes I."/>
            <person name="Hoskins R.A."/>
            <person name="Hubisz M.J."/>
            <person name="Hultmark D."/>
            <person name="Huntley M.A."/>
            <person name="Jaffe D.B."/>
            <person name="Jagadeeshan S."/>
            <person name="Jeck W.R."/>
            <person name="Johnson J."/>
            <person name="Jones C.D."/>
            <person name="Jordan W.C."/>
            <person name="Karpen G.H."/>
            <person name="Kataoka E."/>
            <person name="Keightley P.D."/>
            <person name="Kheradpour P."/>
            <person name="Kirkness E.F."/>
            <person name="Koerich L.B."/>
            <person name="Kristiansen K."/>
            <person name="Kudrna D."/>
            <person name="Kulathinal R.J."/>
            <person name="Kumar S."/>
            <person name="Kwok R."/>
            <person name="Lander E."/>
            <person name="Langley C.H."/>
            <person name="Lapoint R."/>
            <person name="Lazzaro B.P."/>
            <person name="Lee S.J."/>
            <person name="Levesque L."/>
            <person name="Li R."/>
            <person name="Lin C.F."/>
            <person name="Lin M.F."/>
            <person name="Lindblad-Toh K."/>
            <person name="Llopart A."/>
            <person name="Long M."/>
            <person name="Low L."/>
            <person name="Lozovsky E."/>
            <person name="Lu J."/>
            <person name="Luo M."/>
            <person name="Machado C.A."/>
            <person name="Makalowski W."/>
            <person name="Marzo M."/>
            <person name="Matsuda M."/>
            <person name="Matzkin L."/>
            <person name="McAllister B."/>
            <person name="McBride C.S."/>
            <person name="McKernan B."/>
            <person name="McKernan K."/>
            <person name="Mendez-Lago M."/>
            <person name="Minx P."/>
            <person name="Mollenhauer M.U."/>
            <person name="Montooth K."/>
            <person name="Mount S.M."/>
            <person name="Mu X."/>
            <person name="Myers E."/>
            <person name="Negre B."/>
            <person name="Newfeld S."/>
            <person name="Nielsen R."/>
            <person name="Noor M.A."/>
            <person name="O'Grady P."/>
            <person name="Pachter L."/>
            <person name="Papaceit M."/>
            <person name="Parisi M.J."/>
            <person name="Parisi M."/>
            <person name="Parts L."/>
            <person name="Pedersen J.S."/>
            <person name="Pesole G."/>
            <person name="Phillippy A.M."/>
            <person name="Ponting C.P."/>
            <person name="Pop M."/>
            <person name="Porcelli D."/>
            <person name="Powell J.R."/>
            <person name="Prohaska S."/>
            <person name="Pruitt K."/>
            <person name="Puig M."/>
            <person name="Quesneville H."/>
            <person name="Ram K.R."/>
            <person name="Rand D."/>
            <person name="Rasmussen M.D."/>
            <person name="Reed L.K."/>
            <person name="Reenan R."/>
            <person name="Reily A."/>
            <person name="Remington K.A."/>
            <person name="Rieger T.T."/>
            <person name="Ritchie M.G."/>
            <person name="Robin C."/>
            <person name="Rogers Y.H."/>
            <person name="Rohde C."/>
            <person name="Rozas J."/>
            <person name="Rubenfield M.J."/>
            <person name="Ruiz A."/>
            <person name="Russo S."/>
            <person name="Salzberg S.L."/>
            <person name="Sanchez-Gracia A."/>
            <person name="Saranga D.J."/>
            <person name="Sato H."/>
            <person name="Schaeffer S.W."/>
            <person name="Schatz M.C."/>
            <person name="Schlenke T."/>
            <person name="Schwartz R."/>
            <person name="Segarra C."/>
            <person name="Singh R.S."/>
            <person name="Sirot L."/>
            <person name="Sirota M."/>
            <person name="Sisneros N.B."/>
            <person name="Smith C.D."/>
            <person name="Smith T.F."/>
            <person name="Spieth J."/>
            <person name="Stage D.E."/>
            <person name="Stark A."/>
            <person name="Stephan W."/>
            <person name="Strausberg R.L."/>
            <person name="Strempel S."/>
            <person name="Sturgill D."/>
            <person name="Sutton G."/>
            <person name="Sutton G.G."/>
            <person name="Tao W."/>
            <person name="Teichmann S."/>
            <person name="Tobari Y.N."/>
            <person name="Tomimura Y."/>
            <person name="Tsolas J.M."/>
            <person name="Valente V.L."/>
            <person name="Venter E."/>
            <person name="Venter J.C."/>
            <person name="Vicario S."/>
            <person name="Vieira F.G."/>
            <person name="Vilella A.J."/>
            <person name="Villasante A."/>
            <person name="Walenz B."/>
            <person name="Wang J."/>
            <person name="Wasserman M."/>
            <person name="Watts T."/>
            <person name="Wilson D."/>
            <person name="Wilson R.K."/>
            <person name="Wing R.A."/>
            <person name="Wolfner M.F."/>
            <person name="Wong A."/>
            <person name="Wong G.K."/>
            <person name="Wu C.I."/>
            <person name="Wu G."/>
            <person name="Yamamoto D."/>
            <person name="Yang H.P."/>
            <person name="Yang S.P."/>
            <person name="Yorke J.A."/>
            <person name="Yoshida K."/>
            <person name="Zdobnov E."/>
            <person name="Zhang P."/>
            <person name="Zhang Y."/>
            <person name="Zimin A.V."/>
            <person name="Baldwin J."/>
            <person name="Abdouelleil A."/>
            <person name="Abdulkadir J."/>
            <person name="Abebe A."/>
            <person name="Abera B."/>
            <person name="Abreu J."/>
            <person name="Acer S.C."/>
            <person name="Aftuck L."/>
            <person name="Alexander A."/>
            <person name="An P."/>
            <person name="Anderson E."/>
            <person name="Anderson S."/>
            <person name="Arachi H."/>
            <person name="Azer M."/>
            <person name="Bachantsang P."/>
            <person name="Barry A."/>
            <person name="Bayul T."/>
            <person name="Berlin A."/>
            <person name="Bessette D."/>
            <person name="Bloom T."/>
            <person name="Blye J."/>
            <person name="Boguslavskiy L."/>
            <person name="Bonnet C."/>
            <person name="Boukhgalter B."/>
            <person name="Bourzgui I."/>
            <person name="Brown A."/>
            <person name="Cahill P."/>
            <person name="Channer S."/>
            <person name="Cheshatsang Y."/>
            <person name="Chuda L."/>
            <person name="Citroen M."/>
            <person name="Collymore A."/>
            <person name="Cooke P."/>
            <person name="Costello M."/>
            <person name="D'Aco K."/>
            <person name="Daza R."/>
            <person name="De Haan G."/>
            <person name="DeGray S."/>
            <person name="DeMaso C."/>
            <person name="Dhargay N."/>
            <person name="Dooley K."/>
            <person name="Dooley E."/>
            <person name="Doricent M."/>
            <person name="Dorje P."/>
            <person name="Dorjee K."/>
            <person name="Dupes A."/>
            <person name="Elong R."/>
            <person name="Falk J."/>
            <person name="Farina A."/>
            <person name="Faro S."/>
            <person name="Ferguson D."/>
            <person name="Fisher S."/>
            <person name="Foley C.D."/>
            <person name="Franke A."/>
            <person name="Friedrich D."/>
            <person name="Gadbois L."/>
            <person name="Gearin G."/>
            <person name="Gearin C.R."/>
            <person name="Giannoukos G."/>
            <person name="Goode T."/>
            <person name="Graham J."/>
            <person name="Grandbois E."/>
            <person name="Grewal S."/>
            <person name="Gyaltsen K."/>
            <person name="Hafez N."/>
            <person name="Hagos B."/>
            <person name="Hall J."/>
            <person name="Henson C."/>
            <person name="Hollinger A."/>
            <person name="Honan T."/>
            <person name="Huard M.D."/>
            <person name="Hughes L."/>
            <person name="Hurhula B."/>
            <person name="Husby M.E."/>
            <person name="Kamat A."/>
            <person name="Kanga B."/>
            <person name="Kashin S."/>
            <person name="Khazanovich D."/>
            <person name="Kisner P."/>
            <person name="Lance K."/>
            <person name="Lara M."/>
            <person name="Lee W."/>
            <person name="Lennon N."/>
            <person name="Letendre F."/>
            <person name="LeVine R."/>
            <person name="Lipovsky A."/>
            <person name="Liu X."/>
            <person name="Liu J."/>
            <person name="Liu S."/>
            <person name="Lokyitsang T."/>
            <person name="Lokyitsang Y."/>
            <person name="Lubonja R."/>
            <person name="Lui A."/>
            <person name="MacDonald P."/>
            <person name="Magnisalis V."/>
            <person name="Maru K."/>
            <person name="Matthews C."/>
            <person name="McCusker W."/>
            <person name="McDonough S."/>
            <person name="Mehta T."/>
            <person name="Meldrim J."/>
            <person name="Meneus L."/>
            <person name="Mihai O."/>
            <person name="Mihalev A."/>
            <person name="Mihova T."/>
            <person name="Mittelman R."/>
            <person name="Mlenga V."/>
            <person name="Montmayeur A."/>
            <person name="Mulrain L."/>
            <person name="Navidi A."/>
            <person name="Naylor J."/>
            <person name="Negash T."/>
            <person name="Nguyen T."/>
            <person name="Nguyen N."/>
            <person name="Nicol R."/>
            <person name="Norbu C."/>
            <person name="Norbu N."/>
            <person name="Novod N."/>
            <person name="O'Neill B."/>
            <person name="Osman S."/>
            <person name="Markiewicz E."/>
            <person name="Oyono O.L."/>
            <person name="Patti C."/>
            <person name="Phunkhang P."/>
            <person name="Pierre F."/>
            <person name="Priest M."/>
            <person name="Raghuraman S."/>
            <person name="Rege F."/>
            <person name="Reyes R."/>
            <person name="Rise C."/>
            <person name="Rogov P."/>
            <person name="Ross K."/>
            <person name="Ryan E."/>
            <person name="Settipalli S."/>
            <person name="Shea T."/>
            <person name="Sherpa N."/>
            <person name="Shi L."/>
            <person name="Shih D."/>
            <person name="Sparrow T."/>
            <person name="Spaulding J."/>
            <person name="Stalker J."/>
            <person name="Stange-Thomann N."/>
            <person name="Stavropoulos S."/>
            <person name="Stone C."/>
            <person name="Strader C."/>
            <person name="Tesfaye S."/>
            <person name="Thomson T."/>
            <person name="Thoulutsang Y."/>
            <person name="Thoulutsang D."/>
            <person name="Topham K."/>
            <person name="Topping I."/>
            <person name="Tsamla T."/>
            <person name="Vassiliev H."/>
            <person name="Vo A."/>
            <person name="Wangchuk T."/>
            <person name="Wangdi T."/>
            <person name="Weiand M."/>
            <person name="Wilkinson J."/>
            <person name="Wilson A."/>
            <person name="Yadav S."/>
            <person name="Young G."/>
            <person name="Yu Q."/>
            <person name="Zembek L."/>
            <person name="Zhong D."/>
            <person name="Zimmer A."/>
            <person name="Zwirko Z."/>
            <person name="Jaffe D.B."/>
            <person name="Alvarez P."/>
            <person name="Brockman W."/>
            <person name="Butler J."/>
            <person name="Chin C."/>
            <person name="Gnerre S."/>
            <person name="Grabherr M."/>
            <person name="Kleber M."/>
            <person name="Mauceli E."/>
            <person name="MacCallum I."/>
        </authorList>
    </citation>
    <scope>NUCLEOTIDE SEQUENCE [LARGE SCALE GENOMIC DNA]</scope>
    <source>
        <strain evidence="16">Tucson 15010-1051.87</strain>
    </source>
</reference>
<dbReference type="SMART" id="SM00355">
    <property type="entry name" value="ZnF_C2H2"/>
    <property type="match status" value="4"/>
</dbReference>
<dbReference type="Pfam" id="PF00096">
    <property type="entry name" value="zf-C2H2"/>
    <property type="match status" value="2"/>
</dbReference>
<dbReference type="PROSITE" id="PS51915">
    <property type="entry name" value="ZAD"/>
    <property type="match status" value="1"/>
</dbReference>
<keyword evidence="3" id="KW-0677">Repeat</keyword>
<sequence length="383" mass="44115">MKMEDFCRTCGKTVNADSCINIFSPMGRRLLHCVRTITNCWLENVAGFPIYMCEDCQTLVKKVNSFRKRCSKIEAFLVKRKAKLSTNNISPPTSDQAKISDPLRIEEPVDIKVEPTPVQQQQIDNDVNNQLQEDFEETSESDYGDPPDSDGYADISFDEDIEEPPSDSFTHAATQAEPELQPKSPAHIDPHRKPKMGSRKYTMRVGKRTMYIKLTNDKQPKRIVDRERQWASARPCICEHCGRQFKDGSNLNVHLLRHTGTKNYECPECNEKCYTLHLLRRHQLKHTEGPYECTFCGLQYSTNSSRVRHEREACKKGRAPQSKTELIKRGERTFHCDVCDLWFLRAGNLTQHINSSNHIANARIKNKKLQLKQKKSLNMNPIS</sequence>
<keyword evidence="9" id="KW-0539">Nucleus</keyword>
<evidence type="ECO:0000256" key="1">
    <source>
        <dbReference type="ARBA" id="ARBA00004123"/>
    </source>
</evidence>
<feature type="domain" description="C2H2-type" evidence="13">
    <location>
        <begin position="264"/>
        <end position="287"/>
    </location>
</feature>
<dbReference type="Proteomes" id="UP000008792">
    <property type="component" value="Unassembled WGS sequence"/>
</dbReference>
<keyword evidence="2 11" id="KW-0479">Metal-binding</keyword>
<dbReference type="SUPFAM" id="SSF57716">
    <property type="entry name" value="Glucocorticoid receptor-like (DNA-binding domain)"/>
    <property type="match status" value="1"/>
</dbReference>
<evidence type="ECO:0000256" key="6">
    <source>
        <dbReference type="ARBA" id="ARBA00023015"/>
    </source>
</evidence>
<dbReference type="PANTHER" id="PTHR16515">
    <property type="entry name" value="PR DOMAIN ZINC FINGER PROTEIN"/>
    <property type="match status" value="1"/>
</dbReference>
<protein>
    <submittedName>
        <fullName evidence="15">Uncharacterized protein</fullName>
    </submittedName>
</protein>
<feature type="compositionally biased region" description="Acidic residues" evidence="12">
    <location>
        <begin position="134"/>
        <end position="148"/>
    </location>
</feature>
<evidence type="ECO:0000256" key="11">
    <source>
        <dbReference type="PROSITE-ProRule" id="PRU01263"/>
    </source>
</evidence>
<dbReference type="EMBL" id="CH940650">
    <property type="protein sequence ID" value="EDW68386.2"/>
    <property type="molecule type" value="Genomic_DNA"/>
</dbReference>
<evidence type="ECO:0000256" key="9">
    <source>
        <dbReference type="ARBA" id="ARBA00023242"/>
    </source>
</evidence>
<keyword evidence="5 11" id="KW-0862">Zinc</keyword>
<dbReference type="SUPFAM" id="SSF57667">
    <property type="entry name" value="beta-beta-alpha zinc fingers"/>
    <property type="match status" value="2"/>
</dbReference>
<feature type="binding site" evidence="11">
    <location>
        <position position="53"/>
    </location>
    <ligand>
        <name>Zn(2+)</name>
        <dbReference type="ChEBI" id="CHEBI:29105"/>
    </ligand>
</feature>
<dbReference type="KEGG" id="dvi:6629626"/>
<feature type="binding site" evidence="11">
    <location>
        <position position="10"/>
    </location>
    <ligand>
        <name>Zn(2+)</name>
        <dbReference type="ChEBI" id="CHEBI:29105"/>
    </ligand>
</feature>
<evidence type="ECO:0000256" key="2">
    <source>
        <dbReference type="ARBA" id="ARBA00022723"/>
    </source>
</evidence>
<dbReference type="SMART" id="SM00868">
    <property type="entry name" value="zf-AD"/>
    <property type="match status" value="1"/>
</dbReference>